<gene>
    <name evidence="3" type="ORF">CFOL_v3_18097</name>
</gene>
<evidence type="ECO:0000256" key="1">
    <source>
        <dbReference type="SAM" id="MobiDB-lite"/>
    </source>
</evidence>
<comment type="caution">
    <text evidence="3">The sequence shown here is derived from an EMBL/GenBank/DDBJ whole genome shotgun (WGS) entry which is preliminary data.</text>
</comment>
<reference evidence="4" key="1">
    <citation type="submission" date="2016-04" db="EMBL/GenBank/DDBJ databases">
        <title>Cephalotus genome sequencing.</title>
        <authorList>
            <person name="Fukushima K."/>
            <person name="Hasebe M."/>
            <person name="Fang X."/>
        </authorList>
    </citation>
    <scope>NUCLEOTIDE SEQUENCE [LARGE SCALE GENOMIC DNA]</scope>
    <source>
        <strain evidence="4">cv. St1</strain>
    </source>
</reference>
<name>A0A1Q3C2X3_CEPFO</name>
<dbReference type="PANTHER" id="PTHR37389:SF16">
    <property type="entry name" value="GLYCINE-RICH CELL WALL STRUCTURAL PROTEIN"/>
    <property type="match status" value="1"/>
</dbReference>
<dbReference type="PANTHER" id="PTHR37389">
    <property type="entry name" value="NODULIN-24"/>
    <property type="match status" value="1"/>
</dbReference>
<protein>
    <submittedName>
        <fullName evidence="3">GRP domain-containing protein</fullName>
    </submittedName>
</protein>
<feature type="compositionally biased region" description="Basic and acidic residues" evidence="1">
    <location>
        <begin position="80"/>
        <end position="91"/>
    </location>
</feature>
<dbReference type="InParanoid" id="A0A1Q3C2X3"/>
<accession>A0A1Q3C2X3</accession>
<dbReference type="InterPro" id="IPR010800">
    <property type="entry name" value="GRP"/>
</dbReference>
<organism evidence="3 4">
    <name type="scientific">Cephalotus follicularis</name>
    <name type="common">Albany pitcher plant</name>
    <dbReference type="NCBI Taxonomy" id="3775"/>
    <lineage>
        <taxon>Eukaryota</taxon>
        <taxon>Viridiplantae</taxon>
        <taxon>Streptophyta</taxon>
        <taxon>Embryophyta</taxon>
        <taxon>Tracheophyta</taxon>
        <taxon>Spermatophyta</taxon>
        <taxon>Magnoliopsida</taxon>
        <taxon>eudicotyledons</taxon>
        <taxon>Gunneridae</taxon>
        <taxon>Pentapetalae</taxon>
        <taxon>rosids</taxon>
        <taxon>fabids</taxon>
        <taxon>Oxalidales</taxon>
        <taxon>Cephalotaceae</taxon>
        <taxon>Cephalotus</taxon>
    </lineage>
</organism>
<dbReference type="AlphaFoldDB" id="A0A1Q3C2X3"/>
<feature type="chain" id="PRO_5012207969" evidence="2">
    <location>
        <begin position="25"/>
        <end position="104"/>
    </location>
</feature>
<evidence type="ECO:0000313" key="4">
    <source>
        <dbReference type="Proteomes" id="UP000187406"/>
    </source>
</evidence>
<keyword evidence="4" id="KW-1185">Reference proteome</keyword>
<feature type="compositionally biased region" description="Basic and acidic residues" evidence="1">
    <location>
        <begin position="31"/>
        <end position="46"/>
    </location>
</feature>
<evidence type="ECO:0000256" key="2">
    <source>
        <dbReference type="SAM" id="SignalP"/>
    </source>
</evidence>
<sequence>MNSKAIIFLGLLFALTLLVSSTWADVSTDTENVKAAKEAKPVEDAKYGGWGGGGGGGHGGGGGGHGGGWGGGGGRRCCGGKKEGAKVEGAKGSEASEMGSATKP</sequence>
<dbReference type="Pfam" id="PF07172">
    <property type="entry name" value="GRP"/>
    <property type="match status" value="1"/>
</dbReference>
<dbReference type="STRING" id="3775.A0A1Q3C2X3"/>
<proteinExistence type="predicted"/>
<keyword evidence="2" id="KW-0732">Signal</keyword>
<feature type="region of interest" description="Disordered" evidence="1">
    <location>
        <begin position="28"/>
        <end position="104"/>
    </location>
</feature>
<dbReference type="EMBL" id="BDDD01001253">
    <property type="protein sequence ID" value="GAV74617.1"/>
    <property type="molecule type" value="Genomic_DNA"/>
</dbReference>
<evidence type="ECO:0000313" key="3">
    <source>
        <dbReference type="EMBL" id="GAV74617.1"/>
    </source>
</evidence>
<feature type="compositionally biased region" description="Gly residues" evidence="1">
    <location>
        <begin position="48"/>
        <end position="77"/>
    </location>
</feature>
<feature type="signal peptide" evidence="2">
    <location>
        <begin position="1"/>
        <end position="24"/>
    </location>
</feature>
<dbReference type="Proteomes" id="UP000187406">
    <property type="component" value="Unassembled WGS sequence"/>
</dbReference>